<evidence type="ECO:0000313" key="3">
    <source>
        <dbReference type="Proteomes" id="UP000242313"/>
    </source>
</evidence>
<proteinExistence type="predicted"/>
<reference evidence="2 3" key="1">
    <citation type="submission" date="2017-09" db="EMBL/GenBank/DDBJ databases">
        <title>Pseudomonas abyssi sp. nov. isolated from Abyssopelagic Water.</title>
        <authorList>
            <person name="Wei Y."/>
        </authorList>
    </citation>
    <scope>NUCLEOTIDE SEQUENCE [LARGE SCALE GENOMIC DNA]</scope>
    <source>
        <strain evidence="2 3">MT5</strain>
    </source>
</reference>
<evidence type="ECO:0008006" key="4">
    <source>
        <dbReference type="Google" id="ProtNLM"/>
    </source>
</evidence>
<dbReference type="Proteomes" id="UP000242313">
    <property type="component" value="Unassembled WGS sequence"/>
</dbReference>
<evidence type="ECO:0000313" key="2">
    <source>
        <dbReference type="EMBL" id="PBK03807.1"/>
    </source>
</evidence>
<protein>
    <recommendedName>
        <fullName evidence="4">DUF2946 domain-containing protein</fullName>
    </recommendedName>
</protein>
<comment type="caution">
    <text evidence="2">The sequence shown here is derived from an EMBL/GenBank/DDBJ whole genome shotgun (WGS) entry which is preliminary data.</text>
</comment>
<keyword evidence="1" id="KW-1133">Transmembrane helix</keyword>
<accession>A0A2A3MGE5</accession>
<dbReference type="RefSeq" id="WP_096005284.1">
    <property type="nucleotide sequence ID" value="NZ_LMAZ01000004.1"/>
</dbReference>
<name>A0A2A3MGE5_9PSED</name>
<keyword evidence="1" id="KW-0472">Membrane</keyword>
<keyword evidence="1" id="KW-0812">Transmembrane</keyword>
<dbReference type="InterPro" id="IPR021333">
    <property type="entry name" value="DUF2946"/>
</dbReference>
<keyword evidence="3" id="KW-1185">Reference proteome</keyword>
<feature type="transmembrane region" description="Helical" evidence="1">
    <location>
        <begin position="66"/>
        <end position="90"/>
    </location>
</feature>
<gene>
    <name evidence="2" type="ORF">CNQ84_13010</name>
</gene>
<organism evidence="2 3">
    <name type="scientific">Pseudomonas abyssi</name>
    <dbReference type="NCBI Taxonomy" id="170540"/>
    <lineage>
        <taxon>Bacteria</taxon>
        <taxon>Pseudomonadati</taxon>
        <taxon>Pseudomonadota</taxon>
        <taxon>Gammaproteobacteria</taxon>
        <taxon>Pseudomonadales</taxon>
        <taxon>Pseudomonadaceae</taxon>
        <taxon>Pseudomonas</taxon>
    </lineage>
</organism>
<dbReference type="AlphaFoldDB" id="A0A2A3MGE5"/>
<dbReference type="Pfam" id="PF11162">
    <property type="entry name" value="DUF2946"/>
    <property type="match status" value="1"/>
</dbReference>
<dbReference type="EMBL" id="NTMR01000016">
    <property type="protein sequence ID" value="PBK03807.1"/>
    <property type="molecule type" value="Genomic_DNA"/>
</dbReference>
<sequence length="123" mass="13081">MTLSPTRRSFTAWLLYASLLLNVPTCGLAHGQLLGLDLSGAGIVFCSMSSGMISLGDDDASGAGMLAVKCPVCAVVLGMGLLFALAWLGLLRRPQRLRPPARSYPPHPRYLWPSANPRASPAF</sequence>
<evidence type="ECO:0000256" key="1">
    <source>
        <dbReference type="SAM" id="Phobius"/>
    </source>
</evidence>